<evidence type="ECO:0000256" key="8">
    <source>
        <dbReference type="PIRSR" id="PIRSR602401-1"/>
    </source>
</evidence>
<dbReference type="Pfam" id="PF00067">
    <property type="entry name" value="p450"/>
    <property type="match status" value="1"/>
</dbReference>
<gene>
    <name evidence="12" type="primary">8232915</name>
    <name evidence="11" type="ORF">Phum_PHUM504310</name>
</gene>
<protein>
    <submittedName>
        <fullName evidence="11 12">Cytochrome P450, putative</fullName>
        <ecNumber evidence="11">1.14.15.4</ecNumber>
    </submittedName>
</protein>
<evidence type="ECO:0000256" key="9">
    <source>
        <dbReference type="RuleBase" id="RU000461"/>
    </source>
</evidence>
<reference evidence="12" key="3">
    <citation type="submission" date="2021-02" db="UniProtKB">
        <authorList>
            <consortium name="EnsemblMetazoa"/>
        </authorList>
    </citation>
    <scope>IDENTIFICATION</scope>
    <source>
        <strain evidence="12">USDA</strain>
    </source>
</reference>
<dbReference type="KEGG" id="phu:Phum_PHUM504310"/>
<dbReference type="SUPFAM" id="SSF48264">
    <property type="entry name" value="Cytochrome P450"/>
    <property type="match status" value="1"/>
</dbReference>
<dbReference type="EMBL" id="DS235840">
    <property type="protein sequence ID" value="EEB18195.1"/>
    <property type="molecule type" value="Genomic_DNA"/>
</dbReference>
<dbReference type="PRINTS" id="PR00463">
    <property type="entry name" value="EP450I"/>
</dbReference>
<name>E0VXT9_PEDHC</name>
<dbReference type="STRING" id="121224.E0VXT9"/>
<dbReference type="GO" id="GO:0005506">
    <property type="term" value="F:iron ion binding"/>
    <property type="evidence" value="ECO:0007669"/>
    <property type="project" value="InterPro"/>
</dbReference>
<feature type="compositionally biased region" description="Low complexity" evidence="10">
    <location>
        <begin position="54"/>
        <end position="72"/>
    </location>
</feature>
<dbReference type="AlphaFoldDB" id="E0VXT9"/>
<comment type="cofactor">
    <cofactor evidence="1 8">
        <name>heme</name>
        <dbReference type="ChEBI" id="CHEBI:30413"/>
    </cofactor>
</comment>
<dbReference type="eggNOG" id="KOG0159">
    <property type="taxonomic scope" value="Eukaryota"/>
</dbReference>
<evidence type="ECO:0000256" key="4">
    <source>
        <dbReference type="ARBA" id="ARBA00022723"/>
    </source>
</evidence>
<dbReference type="ChEMBL" id="CHEMBL2364702"/>
<dbReference type="RefSeq" id="XP_002430933.1">
    <property type="nucleotide sequence ID" value="XM_002430888.1"/>
</dbReference>
<dbReference type="InterPro" id="IPR002401">
    <property type="entry name" value="Cyt_P450_E_grp-I"/>
</dbReference>
<dbReference type="HOGENOM" id="CLU_001570_28_0_1"/>
<dbReference type="GeneID" id="8232915"/>
<accession>E0VXT9</accession>
<organism>
    <name type="scientific">Pediculus humanus subsp. corporis</name>
    <name type="common">Body louse</name>
    <dbReference type="NCBI Taxonomy" id="121224"/>
    <lineage>
        <taxon>Eukaryota</taxon>
        <taxon>Metazoa</taxon>
        <taxon>Ecdysozoa</taxon>
        <taxon>Arthropoda</taxon>
        <taxon>Hexapoda</taxon>
        <taxon>Insecta</taxon>
        <taxon>Pterygota</taxon>
        <taxon>Neoptera</taxon>
        <taxon>Paraneoptera</taxon>
        <taxon>Psocodea</taxon>
        <taxon>Troctomorpha</taxon>
        <taxon>Phthiraptera</taxon>
        <taxon>Anoplura</taxon>
        <taxon>Pediculidae</taxon>
        <taxon>Pediculus</taxon>
    </lineage>
</organism>
<comment type="similarity">
    <text evidence="2 9">Belongs to the cytochrome P450 family.</text>
</comment>
<dbReference type="VEuPathDB" id="VectorBase:PHUM504310"/>
<dbReference type="InterPro" id="IPR017972">
    <property type="entry name" value="Cyt_P450_CS"/>
</dbReference>
<keyword evidence="3 8" id="KW-0349">Heme</keyword>
<dbReference type="OrthoDB" id="3945418at2759"/>
<dbReference type="Proteomes" id="UP000009046">
    <property type="component" value="Unassembled WGS sequence"/>
</dbReference>
<dbReference type="PROSITE" id="PS00086">
    <property type="entry name" value="CYTOCHROME_P450"/>
    <property type="match status" value="1"/>
</dbReference>
<dbReference type="DrugCentral" id="E0VXT9"/>
<evidence type="ECO:0000256" key="7">
    <source>
        <dbReference type="ARBA" id="ARBA00023033"/>
    </source>
</evidence>
<feature type="binding site" description="axial binding residue" evidence="8">
    <location>
        <position position="549"/>
    </location>
    <ligand>
        <name>heme</name>
        <dbReference type="ChEBI" id="CHEBI:30413"/>
    </ligand>
    <ligandPart>
        <name>Fe</name>
        <dbReference type="ChEBI" id="CHEBI:18248"/>
    </ligandPart>
</feature>
<dbReference type="EnsemblMetazoa" id="PHUM504310-RA">
    <property type="protein sequence ID" value="PHUM504310-PA"/>
    <property type="gene ID" value="PHUM504310"/>
</dbReference>
<evidence type="ECO:0000256" key="6">
    <source>
        <dbReference type="ARBA" id="ARBA00023004"/>
    </source>
</evidence>
<keyword evidence="6 8" id="KW-0408">Iron</keyword>
<evidence type="ECO:0000313" key="12">
    <source>
        <dbReference type="EnsemblMetazoa" id="PHUM504310-PA"/>
    </source>
</evidence>
<evidence type="ECO:0000256" key="1">
    <source>
        <dbReference type="ARBA" id="ARBA00001971"/>
    </source>
</evidence>
<keyword evidence="5 9" id="KW-0560">Oxidoreductase</keyword>
<dbReference type="InterPro" id="IPR001128">
    <property type="entry name" value="Cyt_P450"/>
</dbReference>
<evidence type="ECO:0000256" key="3">
    <source>
        <dbReference type="ARBA" id="ARBA00022617"/>
    </source>
</evidence>
<evidence type="ECO:0000256" key="5">
    <source>
        <dbReference type="ARBA" id="ARBA00023002"/>
    </source>
</evidence>
<keyword evidence="4 8" id="KW-0479">Metal-binding</keyword>
<evidence type="ECO:0000256" key="2">
    <source>
        <dbReference type="ARBA" id="ARBA00010617"/>
    </source>
</evidence>
<feature type="compositionally biased region" description="Basic and acidic residues" evidence="10">
    <location>
        <begin position="76"/>
        <end position="89"/>
    </location>
</feature>
<dbReference type="InterPro" id="IPR050479">
    <property type="entry name" value="CYP11_CYP27_families"/>
</dbReference>
<dbReference type="PRINTS" id="PR00385">
    <property type="entry name" value="P450"/>
</dbReference>
<evidence type="ECO:0000313" key="13">
    <source>
        <dbReference type="Proteomes" id="UP000009046"/>
    </source>
</evidence>
<dbReference type="CDD" id="cd11054">
    <property type="entry name" value="CYP24A1-like"/>
    <property type="match status" value="1"/>
</dbReference>
<dbReference type="GO" id="GO:0020037">
    <property type="term" value="F:heme binding"/>
    <property type="evidence" value="ECO:0007669"/>
    <property type="project" value="InterPro"/>
</dbReference>
<feature type="region of interest" description="Disordered" evidence="10">
    <location>
        <begin position="25"/>
        <end position="100"/>
    </location>
</feature>
<proteinExistence type="inferred from homology"/>
<reference evidence="11" key="2">
    <citation type="submission" date="2007-04" db="EMBL/GenBank/DDBJ databases">
        <title>The genome of the human body louse.</title>
        <authorList>
            <consortium name="The Human Body Louse Genome Consortium"/>
            <person name="Kirkness E."/>
            <person name="Walenz B."/>
            <person name="Hass B."/>
            <person name="Bruggner R."/>
            <person name="Strausberg R."/>
        </authorList>
    </citation>
    <scope>NUCLEOTIDE SEQUENCE</scope>
    <source>
        <strain evidence="11">USDA</strain>
    </source>
</reference>
<dbReference type="Gene3D" id="1.10.630.10">
    <property type="entry name" value="Cytochrome P450"/>
    <property type="match status" value="1"/>
</dbReference>
<dbReference type="CTD" id="8232915"/>
<dbReference type="InterPro" id="IPR036396">
    <property type="entry name" value="Cyt_P450_sf"/>
</dbReference>
<sequence length="602" mass="68579">MFLTKYSRCIYKSKPFLSTCSVNNTNEPLQKPSKTESNFAGKHDNVNPQEEEYNNNNNANKESEKYNNNNNNMYSTEERSQTEPIEKTARGGQNDALESTKVTPQPLDVSLVQKKDAANELLLHADPFEEVPGPVFLKKISSLWKYLPELGCQATGRPFDRLFKKYGPIVKLQGPLGADIVIINKPEHVGKVYDQEGKHPVRFTLDSVEKCRAVFRKNSGGPFSLYGVEWEEMRKALNEPLAKGGERYFGAIDEAGDMFVRRIGAIKNKQSEVPPDFLVEITKWSLECLCFVALGKSLGFHNPDANSTSEPLRLLKSLIDATHNICKCESGFQLWRFMNTPASVGLTQSCEIIDSFISKYVRLAQVNLTRNKTDIIMNREKTETNLSFIENLLLNECLSPDEVLTCIVDLLLLGVNTTSSALAFFLYHLAQNQRSQRTLFKEIKEFLPEKHSRLEYKTLNNFKYLDACLKESLRLKLPMPTLTRVLPTDIALSNFRIPKGTYMVMDIQSACLKEQNFEKSDKFIPERWFEPTNIQSFSFIPFGYGIRSCVGKHLAEVQLKSCIAKIIRNYQIEYNYGEIHGTKTVISFPDVPLKLSFTEREI</sequence>
<keyword evidence="13" id="KW-1185">Reference proteome</keyword>
<dbReference type="PANTHER" id="PTHR24279:SF120">
    <property type="entry name" value="CYTOCHROME P450"/>
    <property type="match status" value="1"/>
</dbReference>
<keyword evidence="7 9" id="KW-0503">Monooxygenase</keyword>
<evidence type="ECO:0000256" key="10">
    <source>
        <dbReference type="SAM" id="MobiDB-lite"/>
    </source>
</evidence>
<dbReference type="InParanoid" id="E0VXT9"/>
<dbReference type="OMA" id="THNICKC"/>
<reference evidence="11" key="1">
    <citation type="submission" date="2007-04" db="EMBL/GenBank/DDBJ databases">
        <title>Annotation of Pediculus humanus corporis strain USDA.</title>
        <authorList>
            <person name="Kirkness E."/>
            <person name="Hannick L."/>
            <person name="Hass B."/>
            <person name="Bruggner R."/>
            <person name="Lawson D."/>
            <person name="Bidwell S."/>
            <person name="Joardar V."/>
            <person name="Caler E."/>
            <person name="Walenz B."/>
            <person name="Inman J."/>
            <person name="Schobel S."/>
            <person name="Galinsky K."/>
            <person name="Amedeo P."/>
            <person name="Strausberg R."/>
        </authorList>
    </citation>
    <scope>NUCLEOTIDE SEQUENCE</scope>
    <source>
        <strain evidence="11">USDA</strain>
    </source>
</reference>
<evidence type="ECO:0000313" key="11">
    <source>
        <dbReference type="EMBL" id="EEB18195.1"/>
    </source>
</evidence>
<dbReference type="EMBL" id="AAZO01006130">
    <property type="status" value="NOT_ANNOTATED_CDS"/>
    <property type="molecule type" value="Genomic_DNA"/>
</dbReference>
<dbReference type="EC" id="1.14.15.4" evidence="11"/>
<dbReference type="PANTHER" id="PTHR24279">
    <property type="entry name" value="CYTOCHROME P450"/>
    <property type="match status" value="1"/>
</dbReference>
<dbReference type="GO" id="GO:0004507">
    <property type="term" value="F:steroid 11-beta-monooxygenase activity"/>
    <property type="evidence" value="ECO:0007669"/>
    <property type="project" value="UniProtKB-EC"/>
</dbReference>